<dbReference type="AlphaFoldDB" id="A0A455VQ49"/>
<evidence type="ECO:0000313" key="1">
    <source>
        <dbReference type="EMBL" id="BBI92816.1"/>
    </source>
</evidence>
<evidence type="ECO:0000313" key="2">
    <source>
        <dbReference type="Proteomes" id="UP000324392"/>
    </source>
</evidence>
<dbReference type="EMBL" id="AP019531">
    <property type="protein sequence ID" value="BBI92816.1"/>
    <property type="molecule type" value="Genomic_DNA"/>
</dbReference>
<name>A0A455VQ49_9GAMM</name>
<dbReference type="Proteomes" id="UP000324392">
    <property type="component" value="Chromosome"/>
</dbReference>
<keyword evidence="1" id="KW-0946">Virion</keyword>
<organism evidence="1 2">
    <name type="scientific">Serratia symbiotica</name>
    <dbReference type="NCBI Taxonomy" id="138074"/>
    <lineage>
        <taxon>Bacteria</taxon>
        <taxon>Pseudomonadati</taxon>
        <taxon>Pseudomonadota</taxon>
        <taxon>Gammaproteobacteria</taxon>
        <taxon>Enterobacterales</taxon>
        <taxon>Yersiniaceae</taxon>
        <taxon>Serratia</taxon>
    </lineage>
</organism>
<accession>A0A455VQ49</accession>
<proteinExistence type="predicted"/>
<protein>
    <submittedName>
        <fullName evidence="1">Coat protein</fullName>
    </submittedName>
</protein>
<reference evidence="1 2" key="1">
    <citation type="submission" date="2019-03" db="EMBL/GenBank/DDBJ databases">
        <title>The genome sequence of Candidatus Serratia symbiotica strain IS.</title>
        <authorList>
            <person name="Nikoh N."/>
            <person name="Koga R."/>
            <person name="Oshima K."/>
            <person name="Hattori M."/>
            <person name="Fukatsu T."/>
        </authorList>
    </citation>
    <scope>NUCLEOTIDE SEQUENCE [LARGE SCALE GENOMIC DNA]</scope>
    <source>
        <strain evidence="1 2">IS</strain>
    </source>
</reference>
<keyword evidence="1" id="KW-0167">Capsid protein</keyword>
<gene>
    <name evidence="1" type="ORF">SSYIS1_27220</name>
</gene>
<sequence>MFAPDAQGEGSLGLISEAMSKAIDENKFQLEITLVNPQTGERRKVQTEGGGRVALSDAIIELNRHGGFFVLENLWL</sequence>